<feature type="transmembrane region" description="Helical" evidence="11">
    <location>
        <begin position="412"/>
        <end position="431"/>
    </location>
</feature>
<reference evidence="13" key="1">
    <citation type="journal article" date="2019" name="Int. J. Syst. Evol. Microbiol.">
        <title>The Global Catalogue of Microorganisms (GCM) 10K type strain sequencing project: providing services to taxonomists for standard genome sequencing and annotation.</title>
        <authorList>
            <consortium name="The Broad Institute Genomics Platform"/>
            <consortium name="The Broad Institute Genome Sequencing Center for Infectious Disease"/>
            <person name="Wu L."/>
            <person name="Ma J."/>
        </authorList>
    </citation>
    <scope>NUCLEOTIDE SEQUENCE [LARGE SCALE GENOMIC DNA]</scope>
    <source>
        <strain evidence="13">CGMCC 1.13718</strain>
    </source>
</reference>
<feature type="transmembrane region" description="Helical" evidence="11">
    <location>
        <begin position="251"/>
        <end position="270"/>
    </location>
</feature>
<keyword evidence="9" id="KW-0407">Ion channel</keyword>
<keyword evidence="13" id="KW-1185">Reference proteome</keyword>
<evidence type="ECO:0000256" key="4">
    <source>
        <dbReference type="ARBA" id="ARBA00022989"/>
    </source>
</evidence>
<dbReference type="RefSeq" id="WP_319024591.1">
    <property type="nucleotide sequence ID" value="NZ_JACZFR010000050.1"/>
</dbReference>
<feature type="transmembrane region" description="Helical" evidence="11">
    <location>
        <begin position="35"/>
        <end position="60"/>
    </location>
</feature>
<dbReference type="PANTHER" id="PTHR43427">
    <property type="entry name" value="CHLORIDE CHANNEL PROTEIN CLC-E"/>
    <property type="match status" value="1"/>
</dbReference>
<evidence type="ECO:0000256" key="2">
    <source>
        <dbReference type="ARBA" id="ARBA00022448"/>
    </source>
</evidence>
<dbReference type="PRINTS" id="PR00762">
    <property type="entry name" value="CLCHANNEL"/>
</dbReference>
<sequence>MPQGSGDSGKKIQTGWPQRERGLERLRLLLSSQDALGPLLGMALLIGICAGVVTVAFRLLSEWPTHLFLSIPERYESLPPHWRFGVPVIGALLLGSMYLLLTPSRRNVGVVHVLDRLHNHQGQMPMQNAVLQFFAGATALVSGQSVGREGPAVHLGAASGSWVARKLRLPNNSVRSLLGCGVAAAIAASFNTPLAGVVFAMEVVMLEYSVAGFLPVMLAAVAGSTTAQIAFGRQPAFNVPAIQLTSLAELPVLFLCALVIGTLAAMFIYIHRRLVTQQRRSPLLRFLIVGLTTGTLAIWVPEILGAGYDTLEMAMLGEIGVTALMLIVAAKLIATAVGTGLGIPGGVIGPSLVLGACLGGIAGGLTNLWLGEYTASPGFYAMVGMAAMMAALLNAPLAALLGILELTYNPNVLFPGMMMIVVACLVSRYFFSTEGIFQESLRALDKSGTPSWRQQMLSRVGVASVMERRFVVVSQKIAEEEAVRLIERHPQWILIDLPKEPTPQLLRAADLATFLQRVKEAREEVRNAGKDEKNAEEAVPVDLLKLPGDRVQLAELNWRATLLEAQQQLESSGAGALYISRGHGGALDNRVSGIILPQHIDNFYRK</sequence>
<dbReference type="PANTHER" id="PTHR43427:SF6">
    <property type="entry name" value="CHLORIDE CHANNEL PROTEIN CLC-E"/>
    <property type="match status" value="1"/>
</dbReference>
<evidence type="ECO:0000256" key="5">
    <source>
        <dbReference type="ARBA" id="ARBA00023065"/>
    </source>
</evidence>
<feature type="transmembrane region" description="Helical" evidence="11">
    <location>
        <begin position="313"/>
        <end position="334"/>
    </location>
</feature>
<dbReference type="InterPro" id="IPR050368">
    <property type="entry name" value="ClC-type_chloride_channel"/>
</dbReference>
<keyword evidence="4 11" id="KW-1133">Transmembrane helix</keyword>
<keyword evidence="5" id="KW-0406">Ion transport</keyword>
<gene>
    <name evidence="12" type="ORF">ACFQBM_14300</name>
</gene>
<feature type="transmembrane region" description="Helical" evidence="11">
    <location>
        <begin position="346"/>
        <end position="366"/>
    </location>
</feature>
<protein>
    <submittedName>
        <fullName evidence="12">Chloride channel protein</fullName>
    </submittedName>
</protein>
<keyword evidence="3 11" id="KW-0812">Transmembrane</keyword>
<evidence type="ECO:0000256" key="11">
    <source>
        <dbReference type="SAM" id="Phobius"/>
    </source>
</evidence>
<dbReference type="InterPro" id="IPR001807">
    <property type="entry name" value="ClC"/>
</dbReference>
<keyword evidence="8" id="KW-0868">Chloride</keyword>
<evidence type="ECO:0000256" key="3">
    <source>
        <dbReference type="ARBA" id="ARBA00022692"/>
    </source>
</evidence>
<dbReference type="Gene3D" id="1.10.3080.10">
    <property type="entry name" value="Clc chloride channel"/>
    <property type="match status" value="1"/>
</dbReference>
<keyword evidence="2" id="KW-0813">Transport</keyword>
<dbReference type="InterPro" id="IPR014743">
    <property type="entry name" value="Cl-channel_core"/>
</dbReference>
<evidence type="ECO:0000256" key="7">
    <source>
        <dbReference type="ARBA" id="ARBA00023173"/>
    </source>
</evidence>
<evidence type="ECO:0000256" key="8">
    <source>
        <dbReference type="ARBA" id="ARBA00023214"/>
    </source>
</evidence>
<comment type="caution">
    <text evidence="12">The sequence shown here is derived from an EMBL/GenBank/DDBJ whole genome shotgun (WGS) entry which is preliminary data.</text>
</comment>
<feature type="transmembrane region" description="Helical" evidence="11">
    <location>
        <begin position="81"/>
        <end position="101"/>
    </location>
</feature>
<dbReference type="CDD" id="cd00400">
    <property type="entry name" value="Voltage_gated_ClC"/>
    <property type="match status" value="1"/>
</dbReference>
<evidence type="ECO:0000256" key="9">
    <source>
        <dbReference type="ARBA" id="ARBA00023303"/>
    </source>
</evidence>
<feature type="transmembrane region" description="Helical" evidence="11">
    <location>
        <begin position="282"/>
        <end position="301"/>
    </location>
</feature>
<feature type="transmembrane region" description="Helical" evidence="11">
    <location>
        <begin position="176"/>
        <end position="201"/>
    </location>
</feature>
<feature type="transmembrane region" description="Helical" evidence="11">
    <location>
        <begin position="378"/>
        <end position="400"/>
    </location>
</feature>
<organism evidence="12 13">
    <name type="scientific">Microbulbifer taiwanensis</name>
    <dbReference type="NCBI Taxonomy" id="986746"/>
    <lineage>
        <taxon>Bacteria</taxon>
        <taxon>Pseudomonadati</taxon>
        <taxon>Pseudomonadota</taxon>
        <taxon>Gammaproteobacteria</taxon>
        <taxon>Cellvibrionales</taxon>
        <taxon>Microbulbiferaceae</taxon>
        <taxon>Microbulbifer</taxon>
    </lineage>
</organism>
<name>A0ABW1YNY3_9GAMM</name>
<proteinExistence type="predicted"/>
<comment type="subcellular location">
    <subcellularLocation>
        <location evidence="1">Membrane</location>
        <topology evidence="1">Multi-pass membrane protein</topology>
    </subcellularLocation>
</comment>
<feature type="transmembrane region" description="Helical" evidence="11">
    <location>
        <begin position="208"/>
        <end position="231"/>
    </location>
</feature>
<evidence type="ECO:0000313" key="12">
    <source>
        <dbReference type="EMBL" id="MFC6634469.1"/>
    </source>
</evidence>
<evidence type="ECO:0000256" key="10">
    <source>
        <dbReference type="SAM" id="Coils"/>
    </source>
</evidence>
<keyword evidence="10" id="KW-0175">Coiled coil</keyword>
<dbReference type="EMBL" id="JBHSVR010000001">
    <property type="protein sequence ID" value="MFC6634469.1"/>
    <property type="molecule type" value="Genomic_DNA"/>
</dbReference>
<feature type="coiled-coil region" evidence="10">
    <location>
        <begin position="511"/>
        <end position="538"/>
    </location>
</feature>
<dbReference type="Proteomes" id="UP001596425">
    <property type="component" value="Unassembled WGS sequence"/>
</dbReference>
<keyword evidence="6 11" id="KW-0472">Membrane</keyword>
<dbReference type="SUPFAM" id="SSF81340">
    <property type="entry name" value="Clc chloride channel"/>
    <property type="match status" value="1"/>
</dbReference>
<evidence type="ECO:0000313" key="13">
    <source>
        <dbReference type="Proteomes" id="UP001596425"/>
    </source>
</evidence>
<evidence type="ECO:0000256" key="1">
    <source>
        <dbReference type="ARBA" id="ARBA00004141"/>
    </source>
</evidence>
<keyword evidence="7" id="KW-0869">Chloride channel</keyword>
<evidence type="ECO:0000256" key="6">
    <source>
        <dbReference type="ARBA" id="ARBA00023136"/>
    </source>
</evidence>
<dbReference type="Pfam" id="PF00654">
    <property type="entry name" value="Voltage_CLC"/>
    <property type="match status" value="1"/>
</dbReference>
<accession>A0ABW1YNY3</accession>